<feature type="domain" description="Methyltransferase" evidence="5">
    <location>
        <begin position="336"/>
        <end position="425"/>
    </location>
</feature>
<dbReference type="Pfam" id="PF08241">
    <property type="entry name" value="Methyltransf_11"/>
    <property type="match status" value="1"/>
</dbReference>
<accession>A0A6J6UU10</accession>
<dbReference type="Pfam" id="PF13649">
    <property type="entry name" value="Methyltransf_25"/>
    <property type="match status" value="1"/>
</dbReference>
<dbReference type="Gene3D" id="3.40.50.150">
    <property type="entry name" value="Vaccinia Virus protein VP39"/>
    <property type="match status" value="3"/>
</dbReference>
<evidence type="ECO:0000259" key="5">
    <source>
        <dbReference type="Pfam" id="PF13649"/>
    </source>
</evidence>
<keyword evidence="3" id="KW-0949">S-adenosyl-L-methionine</keyword>
<name>A0A6J6UU10_9ZZZZ</name>
<dbReference type="GO" id="GO:0008757">
    <property type="term" value="F:S-adenosylmethionine-dependent methyltransferase activity"/>
    <property type="evidence" value="ECO:0007669"/>
    <property type="project" value="InterPro"/>
</dbReference>
<dbReference type="GO" id="GO:0032259">
    <property type="term" value="P:methylation"/>
    <property type="evidence" value="ECO:0007669"/>
    <property type="project" value="UniProtKB-KW"/>
</dbReference>
<dbReference type="PANTHER" id="PTHR43464:SF19">
    <property type="entry name" value="UBIQUINONE BIOSYNTHESIS O-METHYLTRANSFERASE, MITOCHONDRIAL"/>
    <property type="match status" value="1"/>
</dbReference>
<protein>
    <submittedName>
        <fullName evidence="6">Unannotated protein</fullName>
    </submittedName>
</protein>
<keyword evidence="1" id="KW-0489">Methyltransferase</keyword>
<dbReference type="EMBL" id="CAEZZG010000031">
    <property type="protein sequence ID" value="CAB4762253.1"/>
    <property type="molecule type" value="Genomic_DNA"/>
</dbReference>
<evidence type="ECO:0000256" key="1">
    <source>
        <dbReference type="ARBA" id="ARBA00022603"/>
    </source>
</evidence>
<evidence type="ECO:0000256" key="2">
    <source>
        <dbReference type="ARBA" id="ARBA00022679"/>
    </source>
</evidence>
<evidence type="ECO:0000313" key="6">
    <source>
        <dbReference type="EMBL" id="CAB4762253.1"/>
    </source>
</evidence>
<dbReference type="AlphaFoldDB" id="A0A6J6UU10"/>
<evidence type="ECO:0000256" key="3">
    <source>
        <dbReference type="ARBA" id="ARBA00022691"/>
    </source>
</evidence>
<organism evidence="6">
    <name type="scientific">freshwater metagenome</name>
    <dbReference type="NCBI Taxonomy" id="449393"/>
    <lineage>
        <taxon>unclassified sequences</taxon>
        <taxon>metagenomes</taxon>
        <taxon>ecological metagenomes</taxon>
    </lineage>
</organism>
<feature type="domain" description="Methyltransferase type 11" evidence="4">
    <location>
        <begin position="68"/>
        <end position="166"/>
    </location>
</feature>
<dbReference type="CDD" id="cd02440">
    <property type="entry name" value="AdoMet_MTases"/>
    <property type="match status" value="2"/>
</dbReference>
<keyword evidence="2" id="KW-0808">Transferase</keyword>
<reference evidence="6" key="1">
    <citation type="submission" date="2020-05" db="EMBL/GenBank/DDBJ databases">
        <authorList>
            <person name="Chiriac C."/>
            <person name="Salcher M."/>
            <person name="Ghai R."/>
            <person name="Kavagutti S V."/>
        </authorList>
    </citation>
    <scope>NUCLEOTIDE SEQUENCE</scope>
</reference>
<sequence>MTDIVDLYDVAYSWGWAHPTLRKTVYLCYKTPDFVSNARRFHASAEFSETCALLGRLGHPPSNAGRLLDIGCGNGVACYALARSGYRVTGVDSSAGQLAGIRAAEKIVGLDGSHFEVRQVTPGPLEFPDESFDVVWMREVLHHITDLVPFLLEVKRILKPDGVLCCLRDTVIWNDEQRANFFRNHPFFHITHDEGCYYLDEYRQAFKIAGLRMEQEVNPLESVINTYPSDPIPGALYDPAVSMANPGRYDLFSFFVRKPAMSPVMPVPWPTEGGAVESAPLQKASADSAPETAPLAACQDLAVYWTPEMAIMLEVWGDDNVWNEIQFLLAGCEGRILDIACGTGNAIAMLSRFRHLEIHGCDISDFLIGKAIERGLRKDLLRVCDATATGYADQSFRHAYSIGSLEHFTEDGIVEFLTETNRITRHSSFHMVPVSRSGRDEGWVRSSQGYFNNSTAWWQERFSSVFTAVHSLDSAWSDSISTGKWFVCTNTPVPAHTHDAVLAHTGACCRPAGDQLRKNTMLGSVMTVEGEHYGPVILTPQILASIAASPETMEEILLFHEQLATDKYVRYVDTYYWEGLRRFGRHWRFMDISTVLYAAAKVLQPRNYLEIGVRRGRSISMVVRACPSVKIAAFDLWVSNYAGMENPGPDFVREELIRQGHTGTISFFNGDSHQTIPKVFAASPDVLFDMITVDGDHSEAGAYDDLCNVIPRLAVGGVLVFDDVAHPLHPELVGVWRKALARFPALVAYEFTESGFGVAFAIRSR</sequence>
<dbReference type="InterPro" id="IPR013216">
    <property type="entry name" value="Methyltransf_11"/>
</dbReference>
<evidence type="ECO:0000259" key="4">
    <source>
        <dbReference type="Pfam" id="PF08241"/>
    </source>
</evidence>
<proteinExistence type="predicted"/>
<dbReference type="InterPro" id="IPR029063">
    <property type="entry name" value="SAM-dependent_MTases_sf"/>
</dbReference>
<dbReference type="PANTHER" id="PTHR43464">
    <property type="entry name" value="METHYLTRANSFERASE"/>
    <property type="match status" value="1"/>
</dbReference>
<dbReference type="InterPro" id="IPR041698">
    <property type="entry name" value="Methyltransf_25"/>
</dbReference>
<dbReference type="Pfam" id="PF13578">
    <property type="entry name" value="Methyltransf_24"/>
    <property type="match status" value="1"/>
</dbReference>
<dbReference type="SUPFAM" id="SSF53335">
    <property type="entry name" value="S-adenosyl-L-methionine-dependent methyltransferases"/>
    <property type="match status" value="3"/>
</dbReference>
<gene>
    <name evidence="6" type="ORF">UFOPK2844_01163</name>
</gene>